<evidence type="ECO:0000256" key="3">
    <source>
        <dbReference type="ARBA" id="ARBA00022989"/>
    </source>
</evidence>
<dbReference type="EMBL" id="SIXI01000006">
    <property type="protein sequence ID" value="TBO28789.1"/>
    <property type="molecule type" value="Genomic_DNA"/>
</dbReference>
<dbReference type="Pfam" id="PF13664">
    <property type="entry name" value="DUF4149"/>
    <property type="match status" value="1"/>
</dbReference>
<evidence type="ECO:0000259" key="6">
    <source>
        <dbReference type="Pfam" id="PF13664"/>
    </source>
</evidence>
<dbReference type="RefSeq" id="WP_130968880.1">
    <property type="nucleotide sequence ID" value="NZ_SIXI01000006.1"/>
</dbReference>
<feature type="transmembrane region" description="Helical" evidence="5">
    <location>
        <begin position="85"/>
        <end position="104"/>
    </location>
</feature>
<sequence length="151" mass="15749">MNSTLLRLQVWLAGLWAGAIVAVGGIAAPSLFAVLERQTAGQGAGQIFAVEAKVSLGMAMLLFALERRRVRDLAEVQGGSAGMTAQLLLVLGALFLTVFGQFALHPMIAAAKAGEPTALSFGALHAISASMFWLKGVMVLTLAWRLSGIKG</sequence>
<keyword evidence="8" id="KW-1185">Reference proteome</keyword>
<evidence type="ECO:0000256" key="4">
    <source>
        <dbReference type="ARBA" id="ARBA00023136"/>
    </source>
</evidence>
<evidence type="ECO:0000313" key="7">
    <source>
        <dbReference type="EMBL" id="TBO28789.1"/>
    </source>
</evidence>
<evidence type="ECO:0000313" key="8">
    <source>
        <dbReference type="Proteomes" id="UP000292120"/>
    </source>
</evidence>
<proteinExistence type="predicted"/>
<comment type="subcellular location">
    <subcellularLocation>
        <location evidence="1">Membrane</location>
    </subcellularLocation>
</comment>
<protein>
    <submittedName>
        <fullName evidence="7">DUF4149 domain-containing protein</fullName>
    </submittedName>
</protein>
<dbReference type="InterPro" id="IPR025423">
    <property type="entry name" value="TMEM205-like"/>
</dbReference>
<keyword evidence="3 5" id="KW-1133">Transmembrane helix</keyword>
<feature type="transmembrane region" description="Helical" evidence="5">
    <location>
        <begin position="12"/>
        <end position="35"/>
    </location>
</feature>
<dbReference type="GO" id="GO:0016020">
    <property type="term" value="C:membrane"/>
    <property type="evidence" value="ECO:0007669"/>
    <property type="project" value="UniProtKB-SubCell"/>
</dbReference>
<feature type="transmembrane region" description="Helical" evidence="5">
    <location>
        <begin position="124"/>
        <end position="144"/>
    </location>
</feature>
<organism evidence="7 8">
    <name type="scientific">Aquabacterium lacunae</name>
    <dbReference type="NCBI Taxonomy" id="2528630"/>
    <lineage>
        <taxon>Bacteria</taxon>
        <taxon>Pseudomonadati</taxon>
        <taxon>Pseudomonadota</taxon>
        <taxon>Betaproteobacteria</taxon>
        <taxon>Burkholderiales</taxon>
        <taxon>Aquabacterium</taxon>
    </lineage>
</organism>
<comment type="caution">
    <text evidence="7">The sequence shown here is derived from an EMBL/GenBank/DDBJ whole genome shotgun (WGS) entry which is preliminary data.</text>
</comment>
<evidence type="ECO:0000256" key="5">
    <source>
        <dbReference type="SAM" id="Phobius"/>
    </source>
</evidence>
<feature type="transmembrane region" description="Helical" evidence="5">
    <location>
        <begin position="47"/>
        <end position="65"/>
    </location>
</feature>
<evidence type="ECO:0000256" key="1">
    <source>
        <dbReference type="ARBA" id="ARBA00004370"/>
    </source>
</evidence>
<dbReference type="AlphaFoldDB" id="A0A4Q9GY25"/>
<keyword evidence="2 5" id="KW-0812">Transmembrane</keyword>
<keyword evidence="4 5" id="KW-0472">Membrane</keyword>
<dbReference type="Proteomes" id="UP000292120">
    <property type="component" value="Unassembled WGS sequence"/>
</dbReference>
<gene>
    <name evidence="7" type="ORF">EYS42_14345</name>
</gene>
<evidence type="ECO:0000256" key="2">
    <source>
        <dbReference type="ARBA" id="ARBA00022692"/>
    </source>
</evidence>
<reference evidence="7 8" key="1">
    <citation type="submission" date="2019-02" db="EMBL/GenBank/DDBJ databases">
        <title>Aquabacterium sp. strain KMB7.</title>
        <authorList>
            <person name="Chen W.-M."/>
        </authorList>
    </citation>
    <scope>NUCLEOTIDE SEQUENCE [LARGE SCALE GENOMIC DNA]</scope>
    <source>
        <strain evidence="7 8">KMB7</strain>
    </source>
</reference>
<feature type="domain" description="TMEM205-like" evidence="6">
    <location>
        <begin position="11"/>
        <end position="113"/>
    </location>
</feature>
<dbReference type="OrthoDB" id="5797290at2"/>
<accession>A0A4Q9GY25</accession>
<name>A0A4Q9GY25_9BURK</name>